<evidence type="ECO:0000313" key="2">
    <source>
        <dbReference type="Proteomes" id="UP001054837"/>
    </source>
</evidence>
<proteinExistence type="predicted"/>
<evidence type="ECO:0000313" key="1">
    <source>
        <dbReference type="EMBL" id="GIY87467.1"/>
    </source>
</evidence>
<gene>
    <name evidence="1" type="ORF">CDAR_320971</name>
</gene>
<reference evidence="1 2" key="1">
    <citation type="submission" date="2021-06" db="EMBL/GenBank/DDBJ databases">
        <title>Caerostris darwini draft genome.</title>
        <authorList>
            <person name="Kono N."/>
            <person name="Arakawa K."/>
        </authorList>
    </citation>
    <scope>NUCLEOTIDE SEQUENCE [LARGE SCALE GENOMIC DNA]</scope>
</reference>
<protein>
    <submittedName>
        <fullName evidence="1">Uncharacterized protein</fullName>
    </submittedName>
</protein>
<name>A0AAV4WYB9_9ARAC</name>
<dbReference type="AlphaFoldDB" id="A0AAV4WYB9"/>
<dbReference type="EMBL" id="BPLQ01015341">
    <property type="protein sequence ID" value="GIY87467.1"/>
    <property type="molecule type" value="Genomic_DNA"/>
</dbReference>
<organism evidence="1 2">
    <name type="scientific">Caerostris darwini</name>
    <dbReference type="NCBI Taxonomy" id="1538125"/>
    <lineage>
        <taxon>Eukaryota</taxon>
        <taxon>Metazoa</taxon>
        <taxon>Ecdysozoa</taxon>
        <taxon>Arthropoda</taxon>
        <taxon>Chelicerata</taxon>
        <taxon>Arachnida</taxon>
        <taxon>Araneae</taxon>
        <taxon>Araneomorphae</taxon>
        <taxon>Entelegynae</taxon>
        <taxon>Araneoidea</taxon>
        <taxon>Araneidae</taxon>
        <taxon>Caerostris</taxon>
    </lineage>
</organism>
<keyword evidence="2" id="KW-1185">Reference proteome</keyword>
<sequence>MGLKVRRSGVVVNREVVFKFFPLTHKFNFTQVVAPHTLSLSPFDKFLSFVFCQPPYYKSGAICSNYLKGFRRHVPFPPLICVGGRRGVLHQLQIILVLLIQGACDLPGPMQGADELLFGPELTRWRMLALKEDGEKEKGFCVL</sequence>
<comment type="caution">
    <text evidence="1">The sequence shown here is derived from an EMBL/GenBank/DDBJ whole genome shotgun (WGS) entry which is preliminary data.</text>
</comment>
<dbReference type="Proteomes" id="UP001054837">
    <property type="component" value="Unassembled WGS sequence"/>
</dbReference>
<accession>A0AAV4WYB9</accession>